<gene>
    <name evidence="1" type="ORF">KC01_LOCUS19605</name>
</gene>
<organism evidence="1 2">
    <name type="scientific">Knipowitschia caucasica</name>
    <name type="common">Caucasian dwarf goby</name>
    <name type="synonym">Pomatoschistus caucasicus</name>
    <dbReference type="NCBI Taxonomy" id="637954"/>
    <lineage>
        <taxon>Eukaryota</taxon>
        <taxon>Metazoa</taxon>
        <taxon>Chordata</taxon>
        <taxon>Craniata</taxon>
        <taxon>Vertebrata</taxon>
        <taxon>Euteleostomi</taxon>
        <taxon>Actinopterygii</taxon>
        <taxon>Neopterygii</taxon>
        <taxon>Teleostei</taxon>
        <taxon>Neoteleostei</taxon>
        <taxon>Acanthomorphata</taxon>
        <taxon>Gobiaria</taxon>
        <taxon>Gobiiformes</taxon>
        <taxon>Gobioidei</taxon>
        <taxon>Gobiidae</taxon>
        <taxon>Gobiinae</taxon>
        <taxon>Knipowitschia</taxon>
    </lineage>
</organism>
<dbReference type="GO" id="GO:0007127">
    <property type="term" value="P:meiosis I"/>
    <property type="evidence" value="ECO:0007669"/>
    <property type="project" value="InterPro"/>
</dbReference>
<dbReference type="GO" id="GO:0051308">
    <property type="term" value="P:male meiosis chromosome separation"/>
    <property type="evidence" value="ECO:0007669"/>
    <property type="project" value="TreeGrafter"/>
</dbReference>
<accession>A0AAV2KRS3</accession>
<dbReference type="PANTHER" id="PTHR28642:SF1">
    <property type="entry name" value="MEIOSIS 1 ARREST PROTEIN"/>
    <property type="match status" value="1"/>
</dbReference>
<proteinExistence type="predicted"/>
<name>A0AAV2KRS3_KNICA</name>
<evidence type="ECO:0000313" key="2">
    <source>
        <dbReference type="Proteomes" id="UP001497482"/>
    </source>
</evidence>
<dbReference type="EMBL" id="OZ035841">
    <property type="protein sequence ID" value="CAL1590034.1"/>
    <property type="molecule type" value="Genomic_DNA"/>
</dbReference>
<reference evidence="1 2" key="1">
    <citation type="submission" date="2024-04" db="EMBL/GenBank/DDBJ databases">
        <authorList>
            <person name="Waldvogel A.-M."/>
            <person name="Schoenle A."/>
        </authorList>
    </citation>
    <scope>NUCLEOTIDE SEQUENCE [LARGE SCALE GENOMIC DNA]</scope>
</reference>
<dbReference type="GO" id="GO:0007283">
    <property type="term" value="P:spermatogenesis"/>
    <property type="evidence" value="ECO:0007669"/>
    <property type="project" value="InterPro"/>
</dbReference>
<sequence length="256" mass="28527">MLGAEVELQQVDSSVFALENVLKSWLHEQGGDREHLHLLLPSMGDTPVCIKCDIQERLISPALIPLSPNLGAKTESPRDFLLSKNSATQSPLPQRLKAIKVLCADGVCESLMYGLPLLLRPSCCWSLDWDDMESNHKIFHGLCHILRSRSLFLLLQSEPTHKTASRAAGVFSHYMLQASPSLSLLLKPVVSRELLLPCSVPPCTQEPCPEATSTVQASLQQLDEESVFNPLLLNSNLYVQLRSHGLLFHGRYTYKY</sequence>
<protein>
    <recommendedName>
        <fullName evidence="3">Meiosis 1 arrest protein</fullName>
    </recommendedName>
</protein>
<dbReference type="AlphaFoldDB" id="A0AAV2KRS3"/>
<dbReference type="PANTHER" id="PTHR28642">
    <property type="entry name" value="MEIOSIS 1 ARREST PROTEIN"/>
    <property type="match status" value="1"/>
</dbReference>
<dbReference type="InterPro" id="IPR033587">
    <property type="entry name" value="M1AP"/>
</dbReference>
<dbReference type="Proteomes" id="UP001497482">
    <property type="component" value="Chromosome 19"/>
</dbReference>
<evidence type="ECO:0008006" key="3">
    <source>
        <dbReference type="Google" id="ProtNLM"/>
    </source>
</evidence>
<evidence type="ECO:0000313" key="1">
    <source>
        <dbReference type="EMBL" id="CAL1590034.1"/>
    </source>
</evidence>
<keyword evidence="2" id="KW-1185">Reference proteome</keyword>